<organism evidence="1 2">
    <name type="scientific">Penicillium angulare</name>
    <dbReference type="NCBI Taxonomy" id="116970"/>
    <lineage>
        <taxon>Eukaryota</taxon>
        <taxon>Fungi</taxon>
        <taxon>Dikarya</taxon>
        <taxon>Ascomycota</taxon>
        <taxon>Pezizomycotina</taxon>
        <taxon>Eurotiomycetes</taxon>
        <taxon>Eurotiomycetidae</taxon>
        <taxon>Eurotiales</taxon>
        <taxon>Aspergillaceae</taxon>
        <taxon>Penicillium</taxon>
    </lineage>
</organism>
<gene>
    <name evidence="1" type="ORF">N7456_005717</name>
</gene>
<comment type="caution">
    <text evidence="1">The sequence shown here is derived from an EMBL/GenBank/DDBJ whole genome shotgun (WGS) entry which is preliminary data.</text>
</comment>
<protein>
    <submittedName>
        <fullName evidence="1">Uncharacterized protein</fullName>
    </submittedName>
</protein>
<name>A0A9W9G0M5_9EURO</name>
<dbReference type="AlphaFoldDB" id="A0A9W9G0M5"/>
<dbReference type="EMBL" id="JAPQKH010000003">
    <property type="protein sequence ID" value="KAJ5109042.1"/>
    <property type="molecule type" value="Genomic_DNA"/>
</dbReference>
<proteinExistence type="predicted"/>
<dbReference type="Proteomes" id="UP001149165">
    <property type="component" value="Unassembled WGS sequence"/>
</dbReference>
<dbReference type="OrthoDB" id="10308804at2759"/>
<evidence type="ECO:0000313" key="1">
    <source>
        <dbReference type="EMBL" id="KAJ5109042.1"/>
    </source>
</evidence>
<evidence type="ECO:0000313" key="2">
    <source>
        <dbReference type="Proteomes" id="UP001149165"/>
    </source>
</evidence>
<reference evidence="1" key="2">
    <citation type="journal article" date="2023" name="IMA Fungus">
        <title>Comparative genomic study of the Penicillium genus elucidates a diverse pangenome and 15 lateral gene transfer events.</title>
        <authorList>
            <person name="Petersen C."/>
            <person name="Sorensen T."/>
            <person name="Nielsen M.R."/>
            <person name="Sondergaard T.E."/>
            <person name="Sorensen J.L."/>
            <person name="Fitzpatrick D.A."/>
            <person name="Frisvad J.C."/>
            <person name="Nielsen K.L."/>
        </authorList>
    </citation>
    <scope>NUCLEOTIDE SEQUENCE</scope>
    <source>
        <strain evidence="1">IBT 30069</strain>
    </source>
</reference>
<sequence>MLMFLRATIVENLSALSSLISTKYESQSYTELEQINLVVSFETFADLFTGLLSTAESKDDILVSEGLKVPICSGFQGLGTSSQGFSTNLENDITIYPQEIRRINAHAAGLLEQHLKVHGRLEEAMVEKIDE</sequence>
<reference evidence="1" key="1">
    <citation type="submission" date="2022-11" db="EMBL/GenBank/DDBJ databases">
        <authorList>
            <person name="Petersen C."/>
        </authorList>
    </citation>
    <scope>NUCLEOTIDE SEQUENCE</scope>
    <source>
        <strain evidence="1">IBT 30069</strain>
    </source>
</reference>
<keyword evidence="2" id="KW-1185">Reference proteome</keyword>
<accession>A0A9W9G0M5</accession>